<organism evidence="3 4">
    <name type="scientific">Biomphalaria glabrata</name>
    <name type="common">Bloodfluke planorb</name>
    <name type="synonym">Freshwater snail</name>
    <dbReference type="NCBI Taxonomy" id="6526"/>
    <lineage>
        <taxon>Eukaryota</taxon>
        <taxon>Metazoa</taxon>
        <taxon>Spiralia</taxon>
        <taxon>Lophotrochozoa</taxon>
        <taxon>Mollusca</taxon>
        <taxon>Gastropoda</taxon>
        <taxon>Heterobranchia</taxon>
        <taxon>Euthyneura</taxon>
        <taxon>Panpulmonata</taxon>
        <taxon>Hygrophila</taxon>
        <taxon>Lymnaeoidea</taxon>
        <taxon>Planorbidae</taxon>
        <taxon>Biomphalaria</taxon>
    </lineage>
</organism>
<dbReference type="VEuPathDB" id="VectorBase:BGLAX_048506"/>
<dbReference type="STRING" id="6526.A0A2C9LBK4"/>
<accession>A0A2C9LBK4</accession>
<dbReference type="GO" id="GO:0005615">
    <property type="term" value="C:extracellular space"/>
    <property type="evidence" value="ECO:0007669"/>
    <property type="project" value="TreeGrafter"/>
</dbReference>
<dbReference type="KEGG" id="bgt:106061360"/>
<feature type="domain" description="ERAP1-like C-terminal" evidence="2">
    <location>
        <begin position="2"/>
        <end position="153"/>
    </location>
</feature>
<dbReference type="InterPro" id="IPR050344">
    <property type="entry name" value="Peptidase_M1_aminopeptidases"/>
</dbReference>
<dbReference type="PANTHER" id="PTHR11533">
    <property type="entry name" value="PROTEASE M1 ZINC METALLOPROTEASE"/>
    <property type="match status" value="1"/>
</dbReference>
<proteinExistence type="inferred from homology"/>
<dbReference type="EnsemblMetazoa" id="BGLB029259-RA">
    <property type="protein sequence ID" value="BGLB029259-PA"/>
    <property type="gene ID" value="BGLB029259"/>
</dbReference>
<dbReference type="Pfam" id="PF11838">
    <property type="entry name" value="ERAP1_C"/>
    <property type="match status" value="1"/>
</dbReference>
<dbReference type="GO" id="GO:0070006">
    <property type="term" value="F:metalloaminopeptidase activity"/>
    <property type="evidence" value="ECO:0007669"/>
    <property type="project" value="TreeGrafter"/>
</dbReference>
<dbReference type="InterPro" id="IPR024571">
    <property type="entry name" value="ERAP1-like_C_dom"/>
</dbReference>
<evidence type="ECO:0000256" key="1">
    <source>
        <dbReference type="ARBA" id="ARBA00010136"/>
    </source>
</evidence>
<dbReference type="VEuPathDB" id="VectorBase:BGLB029259"/>
<dbReference type="GO" id="GO:0042277">
    <property type="term" value="F:peptide binding"/>
    <property type="evidence" value="ECO:0007669"/>
    <property type="project" value="TreeGrafter"/>
</dbReference>
<dbReference type="GO" id="GO:0008270">
    <property type="term" value="F:zinc ion binding"/>
    <property type="evidence" value="ECO:0007669"/>
    <property type="project" value="TreeGrafter"/>
</dbReference>
<dbReference type="Proteomes" id="UP000076420">
    <property type="component" value="Unassembled WGS sequence"/>
</dbReference>
<evidence type="ECO:0000313" key="3">
    <source>
        <dbReference type="EnsemblMetazoa" id="BGLB029259-PA"/>
    </source>
</evidence>
<comment type="similarity">
    <text evidence="1">Belongs to the peptidase M1 family.</text>
</comment>
<dbReference type="GO" id="GO:0043171">
    <property type="term" value="P:peptide catabolic process"/>
    <property type="evidence" value="ECO:0007669"/>
    <property type="project" value="TreeGrafter"/>
</dbReference>
<evidence type="ECO:0000259" key="2">
    <source>
        <dbReference type="Pfam" id="PF11838"/>
    </source>
</evidence>
<dbReference type="GO" id="GO:0005737">
    <property type="term" value="C:cytoplasm"/>
    <property type="evidence" value="ECO:0007669"/>
    <property type="project" value="TreeGrafter"/>
</dbReference>
<protein>
    <recommendedName>
        <fullName evidence="2">ERAP1-like C-terminal domain-containing protein</fullName>
    </recommendedName>
</protein>
<dbReference type="PANTHER" id="PTHR11533:SF299">
    <property type="entry name" value="AMINOPEPTIDASE"/>
    <property type="match status" value="1"/>
</dbReference>
<dbReference type="Gene3D" id="1.25.50.20">
    <property type="match status" value="1"/>
</dbReference>
<sequence length="154" mass="17737">MLNRAQLINDAWTLALSGRLSTDVAMATLSYLHKENDVLVWITPATILNDVMRRLTNTAAYDALKKYIRCKVSQQYKHHLLKQDSTIKELQANELFSALACIYGIEDCLKEAHRQFSLWRNNSSSYPIDRHFLGIISCYAVAYGGWNVWNFAYE</sequence>
<gene>
    <name evidence="3" type="primary">106061360</name>
</gene>
<reference evidence="3" key="1">
    <citation type="submission" date="2020-05" db="UniProtKB">
        <authorList>
            <consortium name="EnsemblMetazoa"/>
        </authorList>
    </citation>
    <scope>IDENTIFICATION</scope>
    <source>
        <strain evidence="3">BB02</strain>
    </source>
</reference>
<dbReference type="GO" id="GO:0016020">
    <property type="term" value="C:membrane"/>
    <property type="evidence" value="ECO:0007669"/>
    <property type="project" value="TreeGrafter"/>
</dbReference>
<evidence type="ECO:0000313" key="4">
    <source>
        <dbReference type="Proteomes" id="UP000076420"/>
    </source>
</evidence>
<dbReference type="GO" id="GO:0006508">
    <property type="term" value="P:proteolysis"/>
    <property type="evidence" value="ECO:0007669"/>
    <property type="project" value="TreeGrafter"/>
</dbReference>
<dbReference type="AlphaFoldDB" id="A0A2C9LBK4"/>
<name>A0A2C9LBK4_BIOGL</name>